<comment type="caution">
    <text evidence="2">The sequence shown here is derived from an EMBL/GenBank/DDBJ whole genome shotgun (WGS) entry which is preliminary data.</text>
</comment>
<reference evidence="3" key="1">
    <citation type="submission" date="2017-09" db="EMBL/GenBank/DDBJ databases">
        <title>Depth-based differentiation of microbial function through sediment-hosted aquifers and enrichment of novel symbionts in the deep terrestrial subsurface.</title>
        <authorList>
            <person name="Probst A.J."/>
            <person name="Ladd B."/>
            <person name="Jarett J.K."/>
            <person name="Geller-Mcgrath D.E."/>
            <person name="Sieber C.M.K."/>
            <person name="Emerson J.B."/>
            <person name="Anantharaman K."/>
            <person name="Thomas B.C."/>
            <person name="Malmstrom R."/>
            <person name="Stieglmeier M."/>
            <person name="Klingl A."/>
            <person name="Woyke T."/>
            <person name="Ryan C.M."/>
            <person name="Banfield J.F."/>
        </authorList>
    </citation>
    <scope>NUCLEOTIDE SEQUENCE [LARGE SCALE GENOMIC DNA]</scope>
</reference>
<evidence type="ECO:0000313" key="3">
    <source>
        <dbReference type="Proteomes" id="UP000230903"/>
    </source>
</evidence>
<sequence>MGLRTSRRVSEISRVPGRPKGICHGEEKDDHRAADRPAGSVGGPADFCPAAGALGVVGEAHRPEVQPRAPEALNYETQNHLFLNMHKTTRPQSGFSFD</sequence>
<feature type="region of interest" description="Disordered" evidence="1">
    <location>
        <begin position="1"/>
        <end position="45"/>
    </location>
</feature>
<organism evidence="2 3">
    <name type="scientific">Candidatus Harrisonbacteria bacterium CG10_big_fil_rev_8_21_14_0_10_45_28</name>
    <dbReference type="NCBI Taxonomy" id="1974586"/>
    <lineage>
        <taxon>Bacteria</taxon>
        <taxon>Candidatus Harrisoniibacteriota</taxon>
    </lineage>
</organism>
<name>A0A2H0UNG1_9BACT</name>
<gene>
    <name evidence="2" type="ORF">COU10_01955</name>
</gene>
<dbReference type="AlphaFoldDB" id="A0A2H0UNG1"/>
<accession>A0A2H0UNG1</accession>
<evidence type="ECO:0000313" key="2">
    <source>
        <dbReference type="EMBL" id="PIR87921.1"/>
    </source>
</evidence>
<dbReference type="Proteomes" id="UP000230903">
    <property type="component" value="Unassembled WGS sequence"/>
</dbReference>
<feature type="compositionally biased region" description="Basic and acidic residues" evidence="1">
    <location>
        <begin position="23"/>
        <end position="35"/>
    </location>
</feature>
<feature type="non-terminal residue" evidence="2">
    <location>
        <position position="98"/>
    </location>
</feature>
<protein>
    <submittedName>
        <fullName evidence="2">Uncharacterized protein</fullName>
    </submittedName>
</protein>
<evidence type="ECO:0000256" key="1">
    <source>
        <dbReference type="SAM" id="MobiDB-lite"/>
    </source>
</evidence>
<dbReference type="EMBL" id="PFBC01000032">
    <property type="protein sequence ID" value="PIR87921.1"/>
    <property type="molecule type" value="Genomic_DNA"/>
</dbReference>
<proteinExistence type="predicted"/>